<evidence type="ECO:0000313" key="3">
    <source>
        <dbReference type="Proteomes" id="UP000247763"/>
    </source>
</evidence>
<dbReference type="AlphaFoldDB" id="A0A2Z3HZU4"/>
<name>A0A2Z3HZU4_9CAUL</name>
<dbReference type="Pfam" id="PF09998">
    <property type="entry name" value="DUF2239"/>
    <property type="match status" value="1"/>
</dbReference>
<protein>
    <submittedName>
        <fullName evidence="2">DUF2239 domain-containing protein</fullName>
    </submittedName>
</protein>
<dbReference type="Proteomes" id="UP000247763">
    <property type="component" value="Chromosome"/>
</dbReference>
<evidence type="ECO:0000313" key="2">
    <source>
        <dbReference type="EMBL" id="AWM77088.1"/>
    </source>
</evidence>
<proteinExistence type="predicted"/>
<keyword evidence="3" id="KW-1185">Reference proteome</keyword>
<dbReference type="KEGG" id="phb:HYN04_04525"/>
<feature type="region of interest" description="Disordered" evidence="1">
    <location>
        <begin position="44"/>
        <end position="68"/>
    </location>
</feature>
<dbReference type="RefSeq" id="WP_110449657.1">
    <property type="nucleotide sequence ID" value="NZ_CP029479.1"/>
</dbReference>
<gene>
    <name evidence="2" type="ORF">HYN04_04525</name>
</gene>
<accession>A0A2Z3HZU4</accession>
<organism evidence="2 3">
    <name type="scientific">Phenylobacterium parvum</name>
    <dbReference type="NCBI Taxonomy" id="2201350"/>
    <lineage>
        <taxon>Bacteria</taxon>
        <taxon>Pseudomonadati</taxon>
        <taxon>Pseudomonadota</taxon>
        <taxon>Alphaproteobacteria</taxon>
        <taxon>Caulobacterales</taxon>
        <taxon>Caulobacteraceae</taxon>
        <taxon>Phenylobacterium</taxon>
    </lineage>
</organism>
<dbReference type="OrthoDB" id="282960at2"/>
<reference evidence="3" key="1">
    <citation type="submission" date="2018-05" db="EMBL/GenBank/DDBJ databases">
        <title>Genome sequencing of Phenylobacterium sp. HYN0004.</title>
        <authorList>
            <person name="Yi H."/>
            <person name="Baek C."/>
        </authorList>
    </citation>
    <scope>NUCLEOTIDE SEQUENCE [LARGE SCALE GENOMIC DNA]</scope>
    <source>
        <strain evidence="3">HYN0004</strain>
    </source>
</reference>
<sequence>MTEDTFTAFHHGRRIASGAPEAVLAAAWAALTRDSVEPRVFSDRTGAAQPLAPPSGATPAKAGRGRPRLGVSAREVTLLPRHWDWLSAQPGGASAALRRLVEAAARAPESPEAARRRAADAACAVLSALAGDAPGAEAAVRALYAGDPATFSRETAAWPDDVRDYLAHLAAPAFSAAAAPSA</sequence>
<dbReference type="InterPro" id="IPR018715">
    <property type="entry name" value="DUF2239"/>
</dbReference>
<evidence type="ECO:0000256" key="1">
    <source>
        <dbReference type="SAM" id="MobiDB-lite"/>
    </source>
</evidence>
<dbReference type="EMBL" id="CP029479">
    <property type="protein sequence ID" value="AWM77088.1"/>
    <property type="molecule type" value="Genomic_DNA"/>
</dbReference>